<dbReference type="InterPro" id="IPR036291">
    <property type="entry name" value="NAD(P)-bd_dom_sf"/>
</dbReference>
<dbReference type="AlphaFoldDB" id="A0A2J5I9B7"/>
<dbReference type="EMBL" id="KZ559498">
    <property type="protein sequence ID" value="PLN86542.1"/>
    <property type="molecule type" value="Genomic_DNA"/>
</dbReference>
<dbReference type="Pfam" id="PF13460">
    <property type="entry name" value="NAD_binding_10"/>
    <property type="match status" value="1"/>
</dbReference>
<keyword evidence="3" id="KW-1185">Reference proteome</keyword>
<dbReference type="Gene3D" id="3.40.50.720">
    <property type="entry name" value="NAD(P)-binding Rossmann-like Domain"/>
    <property type="match status" value="1"/>
</dbReference>
<dbReference type="SUPFAM" id="SSF51735">
    <property type="entry name" value="NAD(P)-binding Rossmann-fold domains"/>
    <property type="match status" value="1"/>
</dbReference>
<dbReference type="InterPro" id="IPR051604">
    <property type="entry name" value="Ergot_Alk_Oxidoreductase"/>
</dbReference>
<evidence type="ECO:0000313" key="3">
    <source>
        <dbReference type="Proteomes" id="UP000235023"/>
    </source>
</evidence>
<dbReference type="PANTHER" id="PTHR43162">
    <property type="match status" value="1"/>
</dbReference>
<dbReference type="Gene3D" id="3.90.25.10">
    <property type="entry name" value="UDP-galactose 4-epimerase, domain 1"/>
    <property type="match status" value="1"/>
</dbReference>
<name>A0A2J5I9B7_9EURO</name>
<gene>
    <name evidence="2" type="ORF">BDW42DRAFT_158707</name>
</gene>
<accession>A0A2J5I9B7</accession>
<dbReference type="Proteomes" id="UP000235023">
    <property type="component" value="Unassembled WGS sequence"/>
</dbReference>
<dbReference type="OrthoDB" id="419598at2759"/>
<protein>
    <submittedName>
        <fullName evidence="2">NAD(P)-binding protein</fullName>
    </submittedName>
</protein>
<reference evidence="3" key="1">
    <citation type="submission" date="2017-12" db="EMBL/GenBank/DDBJ databases">
        <authorList>
            <consortium name="DOE Joint Genome Institute"/>
            <person name="Mondo S.J."/>
            <person name="Kjaerbolling I."/>
            <person name="Vesth T.C."/>
            <person name="Frisvad J.C."/>
            <person name="Nybo J.L."/>
            <person name="Theobald S."/>
            <person name="Kuo A."/>
            <person name="Bowyer P."/>
            <person name="Matsuda Y."/>
            <person name="Lyhne E.K."/>
            <person name="Kogle M.E."/>
            <person name="Clum A."/>
            <person name="Lipzen A."/>
            <person name="Salamov A."/>
            <person name="Ngan C.Y."/>
            <person name="Daum C."/>
            <person name="Chiniquy J."/>
            <person name="Barry K."/>
            <person name="LaButti K."/>
            <person name="Haridas S."/>
            <person name="Simmons B.A."/>
            <person name="Magnuson J.K."/>
            <person name="Mortensen U.H."/>
            <person name="Larsen T.O."/>
            <person name="Grigoriev I.V."/>
            <person name="Baker S.E."/>
            <person name="Andersen M.R."/>
            <person name="Nordberg H.P."/>
            <person name="Cantor M.N."/>
            <person name="Hua S.X."/>
        </authorList>
    </citation>
    <scope>NUCLEOTIDE SEQUENCE [LARGE SCALE GENOMIC DNA]</scope>
    <source>
        <strain evidence="3">IBT 19404</strain>
    </source>
</reference>
<evidence type="ECO:0000313" key="2">
    <source>
        <dbReference type="EMBL" id="PLN86542.1"/>
    </source>
</evidence>
<sequence>MQIGILPATSKTAQATIRSLLSTNSNLHIRGLYRDPTRAPPEFTSHPNFHATRGDISNASTLDLTGTDALFVMTPSRHDVDDIFQWARDASENTKAAIARGSVKRVVLLSSIGAEFDSGTGEIGTNHIAEQVLRDAAPEVVILRAAYFMENWASGVRSVKDEENPYFDSVVTPLDYELPMVAIKDIGSACATHLLTPTLPESPYILELHGPKLYSVLDVQRAFQDAVGKDVTVRPVRKQDLAAYFGQFLPPALVRPFVEMTVGFLPGGAIAREDASATGTRVQKGSTDLGEVIKGFFDGSA</sequence>
<feature type="domain" description="NAD(P)-binding" evidence="1">
    <location>
        <begin position="8"/>
        <end position="164"/>
    </location>
</feature>
<organism evidence="2 3">
    <name type="scientific">Aspergillus taichungensis</name>
    <dbReference type="NCBI Taxonomy" id="482145"/>
    <lineage>
        <taxon>Eukaryota</taxon>
        <taxon>Fungi</taxon>
        <taxon>Dikarya</taxon>
        <taxon>Ascomycota</taxon>
        <taxon>Pezizomycotina</taxon>
        <taxon>Eurotiomycetes</taxon>
        <taxon>Eurotiomycetidae</taxon>
        <taxon>Eurotiales</taxon>
        <taxon>Aspergillaceae</taxon>
        <taxon>Aspergillus</taxon>
        <taxon>Aspergillus subgen. Circumdati</taxon>
    </lineage>
</organism>
<proteinExistence type="predicted"/>
<dbReference type="PANTHER" id="PTHR43162:SF1">
    <property type="entry name" value="PRESTALK A DIFFERENTIATION PROTEIN A"/>
    <property type="match status" value="1"/>
</dbReference>
<evidence type="ECO:0000259" key="1">
    <source>
        <dbReference type="Pfam" id="PF13460"/>
    </source>
</evidence>
<dbReference type="InterPro" id="IPR016040">
    <property type="entry name" value="NAD(P)-bd_dom"/>
</dbReference>